<dbReference type="Proteomes" id="UP000244722">
    <property type="component" value="Unassembled WGS sequence"/>
</dbReference>
<evidence type="ECO:0000256" key="17">
    <source>
        <dbReference type="SAM" id="Phobius"/>
    </source>
</evidence>
<dbReference type="InterPro" id="IPR017853">
    <property type="entry name" value="GH"/>
</dbReference>
<dbReference type="Gene3D" id="3.20.20.80">
    <property type="entry name" value="Glycosidases"/>
    <property type="match status" value="1"/>
</dbReference>
<dbReference type="GO" id="GO:0005576">
    <property type="term" value="C:extracellular region"/>
    <property type="evidence" value="ECO:0007669"/>
    <property type="project" value="TreeGrafter"/>
</dbReference>
<evidence type="ECO:0000256" key="2">
    <source>
        <dbReference type="ARBA" id="ARBA00005641"/>
    </source>
</evidence>
<dbReference type="GO" id="GO:0071555">
    <property type="term" value="P:cell wall organization"/>
    <property type="evidence" value="ECO:0007669"/>
    <property type="project" value="UniProtKB-KW"/>
</dbReference>
<dbReference type="GO" id="GO:0005886">
    <property type="term" value="C:plasma membrane"/>
    <property type="evidence" value="ECO:0007669"/>
    <property type="project" value="UniProtKB-SubCell"/>
</dbReference>
<evidence type="ECO:0000256" key="10">
    <source>
        <dbReference type="ARBA" id="ARBA00023295"/>
    </source>
</evidence>
<dbReference type="PANTHER" id="PTHR31297">
    <property type="entry name" value="GLUCAN ENDO-1,6-BETA-GLUCOSIDASE B"/>
    <property type="match status" value="1"/>
</dbReference>
<feature type="domain" description="Glycoside hydrolase family 5" evidence="18">
    <location>
        <begin position="179"/>
        <end position="419"/>
    </location>
</feature>
<organism evidence="19 20">
    <name type="scientific">Tuber borchii</name>
    <name type="common">White truffle</name>
    <dbReference type="NCBI Taxonomy" id="42251"/>
    <lineage>
        <taxon>Eukaryota</taxon>
        <taxon>Fungi</taxon>
        <taxon>Dikarya</taxon>
        <taxon>Ascomycota</taxon>
        <taxon>Pezizomycotina</taxon>
        <taxon>Pezizomycetes</taxon>
        <taxon>Pezizales</taxon>
        <taxon>Tuberaceae</taxon>
        <taxon>Tuber</taxon>
    </lineage>
</organism>
<dbReference type="Pfam" id="PF00150">
    <property type="entry name" value="Cellulase"/>
    <property type="match status" value="1"/>
</dbReference>
<protein>
    <recommendedName>
        <fullName evidence="14">glucan 1,3-beta-glucosidase</fullName>
        <ecNumber evidence="14">3.2.1.58</ecNumber>
    </recommendedName>
    <alternativeName>
        <fullName evidence="15">Exo-1,3-beta-glucanase D</fullName>
    </alternativeName>
</protein>
<keyword evidence="8 17" id="KW-0472">Membrane</keyword>
<evidence type="ECO:0000259" key="18">
    <source>
        <dbReference type="Pfam" id="PF00150"/>
    </source>
</evidence>
<keyword evidence="5 16" id="KW-0378">Hydrolase</keyword>
<name>A0A2T7A3Z3_TUBBO</name>
<evidence type="ECO:0000256" key="14">
    <source>
        <dbReference type="ARBA" id="ARBA00038929"/>
    </source>
</evidence>
<evidence type="ECO:0000313" key="20">
    <source>
        <dbReference type="Proteomes" id="UP000244722"/>
    </source>
</evidence>
<keyword evidence="6" id="KW-0735">Signal-anchor</keyword>
<comment type="caution">
    <text evidence="19">The sequence shown here is derived from an EMBL/GenBank/DDBJ whole genome shotgun (WGS) entry which is preliminary data.</text>
</comment>
<evidence type="ECO:0000256" key="8">
    <source>
        <dbReference type="ARBA" id="ARBA00023136"/>
    </source>
</evidence>
<dbReference type="InterPro" id="IPR050386">
    <property type="entry name" value="Glycosyl_hydrolase_5"/>
</dbReference>
<dbReference type="OrthoDB" id="62120at2759"/>
<evidence type="ECO:0000256" key="16">
    <source>
        <dbReference type="RuleBase" id="RU361153"/>
    </source>
</evidence>
<evidence type="ECO:0000256" key="1">
    <source>
        <dbReference type="ARBA" id="ARBA00004401"/>
    </source>
</evidence>
<comment type="catalytic activity">
    <reaction evidence="12">
        <text>Successive hydrolysis of beta-D-glucose units from the non-reducing ends of (1-&gt;3)-beta-D-glucans, releasing alpha-glucose.</text>
        <dbReference type="EC" id="3.2.1.58"/>
    </reaction>
</comment>
<evidence type="ECO:0000256" key="6">
    <source>
        <dbReference type="ARBA" id="ARBA00022968"/>
    </source>
</evidence>
<dbReference type="STRING" id="42251.A0A2T7A3Z3"/>
<keyword evidence="9" id="KW-0325">Glycoprotein</keyword>
<dbReference type="AlphaFoldDB" id="A0A2T7A3Z3"/>
<keyword evidence="20" id="KW-1185">Reference proteome</keyword>
<evidence type="ECO:0000256" key="5">
    <source>
        <dbReference type="ARBA" id="ARBA00022801"/>
    </source>
</evidence>
<dbReference type="SUPFAM" id="SSF51445">
    <property type="entry name" value="(Trans)glycosidases"/>
    <property type="match status" value="1"/>
</dbReference>
<comment type="similarity">
    <text evidence="2 16">Belongs to the glycosyl hydrolase 5 (cellulase A) family.</text>
</comment>
<keyword evidence="4 17" id="KW-0812">Transmembrane</keyword>
<keyword evidence="11" id="KW-0961">Cell wall biogenesis/degradation</keyword>
<evidence type="ECO:0000256" key="11">
    <source>
        <dbReference type="ARBA" id="ARBA00023316"/>
    </source>
</evidence>
<keyword evidence="3" id="KW-1003">Cell membrane</keyword>
<dbReference type="PANTHER" id="PTHR31297:SF34">
    <property type="entry name" value="GLUCAN 1,3-BETA-GLUCOSIDASE 2"/>
    <property type="match status" value="1"/>
</dbReference>
<dbReference type="InterPro" id="IPR001547">
    <property type="entry name" value="Glyco_hydro_5"/>
</dbReference>
<keyword evidence="7 17" id="KW-1133">Transmembrane helix</keyword>
<evidence type="ECO:0000256" key="12">
    <source>
        <dbReference type="ARBA" id="ARBA00036824"/>
    </source>
</evidence>
<accession>A0A2T7A3Z3</accession>
<dbReference type="GO" id="GO:0009251">
    <property type="term" value="P:glucan catabolic process"/>
    <property type="evidence" value="ECO:0007669"/>
    <property type="project" value="TreeGrafter"/>
</dbReference>
<comment type="function">
    <text evidence="13">Glucosidase involved in the degradation of cellulosic biomass. Active on lichenan.</text>
</comment>
<sequence length="545" mass="59875">MGIGRGKRGDGDLSLQGRMMLVGIRGQGNIGMGELGEVGVRVRPRHRRRRGGEGILVGLTILLLIILIPVGVLVVGKKKGGASHGIEKGLGRGQKGLPVMGLWDDYDDSVQANTNVPPLDQEFSYGTKPIRGVNLGGWLIIEPFITPSFFNKIDPRFGVVDEFTLSKYLGPTNAAKTIEQHYASFINETAFQEIRDAGLDHVRIPFGYWAVMTLEGDSFVPMISWRYLLRAIEYARKYGLRVKLDLHSVPGGANGWNHSGKIGPIGWLNGTDGDINAQKTLDIHNQMATFFAQPRYKNVVTMYGLVNEPKMISLDADKVIAWTAKAHDVVRKAGYQGYIIFGDGFRGLDNWKGEFKGLDKMLLDVHEYVIFNTGQISATHSAKVQFACDGWGQQMLQSMNTSIGFGPTVVGEWGQAETDCTPYLNNVGVGSRWEGTLNSGDPLTQTTVPSCPGGKGCSCAGANASPSDYSKEYKKFLLMFAEAQMDSYEKSWGWLYWTWDTEAATQWSYKKGLAAGILPGKAYTRSFNCGDTIPDFSSEGLPETY</sequence>
<evidence type="ECO:0000256" key="13">
    <source>
        <dbReference type="ARBA" id="ARBA00037126"/>
    </source>
</evidence>
<dbReference type="EMBL" id="NESQ01000028">
    <property type="protein sequence ID" value="PUU82463.1"/>
    <property type="molecule type" value="Genomic_DNA"/>
</dbReference>
<evidence type="ECO:0000256" key="3">
    <source>
        <dbReference type="ARBA" id="ARBA00022475"/>
    </source>
</evidence>
<dbReference type="GO" id="GO:0009986">
    <property type="term" value="C:cell surface"/>
    <property type="evidence" value="ECO:0007669"/>
    <property type="project" value="TreeGrafter"/>
</dbReference>
<gene>
    <name evidence="19" type="ORF">B9Z19DRAFT_417608</name>
</gene>
<reference evidence="19 20" key="1">
    <citation type="submission" date="2017-04" db="EMBL/GenBank/DDBJ databases">
        <title>Draft genome sequence of Tuber borchii Vittad., a whitish edible truffle.</title>
        <authorList>
            <consortium name="DOE Joint Genome Institute"/>
            <person name="Murat C."/>
            <person name="Kuo A."/>
            <person name="Barry K.W."/>
            <person name="Clum A."/>
            <person name="Dockter R.B."/>
            <person name="Fauchery L."/>
            <person name="Iotti M."/>
            <person name="Kohler A."/>
            <person name="Labutti K."/>
            <person name="Lindquist E.A."/>
            <person name="Lipzen A."/>
            <person name="Ohm R.A."/>
            <person name="Wang M."/>
            <person name="Grigoriev I.V."/>
            <person name="Zambonelli A."/>
            <person name="Martin F.M."/>
        </authorList>
    </citation>
    <scope>NUCLEOTIDE SEQUENCE [LARGE SCALE GENOMIC DNA]</scope>
    <source>
        <strain evidence="19 20">Tbo3840</strain>
    </source>
</reference>
<evidence type="ECO:0000256" key="9">
    <source>
        <dbReference type="ARBA" id="ARBA00023180"/>
    </source>
</evidence>
<proteinExistence type="inferred from homology"/>
<dbReference type="EC" id="3.2.1.58" evidence="14"/>
<dbReference type="FunFam" id="3.20.20.80:FF:000033">
    <property type="entry name" value="Glucan 1,3-beta-glucosidase A"/>
    <property type="match status" value="1"/>
</dbReference>
<keyword evidence="10 16" id="KW-0326">Glycosidase</keyword>
<dbReference type="GO" id="GO:0004338">
    <property type="term" value="F:glucan exo-1,3-beta-glucosidase activity"/>
    <property type="evidence" value="ECO:0007669"/>
    <property type="project" value="UniProtKB-EC"/>
</dbReference>
<evidence type="ECO:0000256" key="7">
    <source>
        <dbReference type="ARBA" id="ARBA00022989"/>
    </source>
</evidence>
<feature type="transmembrane region" description="Helical" evidence="17">
    <location>
        <begin position="55"/>
        <end position="76"/>
    </location>
</feature>
<evidence type="ECO:0000313" key="19">
    <source>
        <dbReference type="EMBL" id="PUU82463.1"/>
    </source>
</evidence>
<comment type="subcellular location">
    <subcellularLocation>
        <location evidence="1">Cell membrane</location>
        <topology evidence="1">Single-pass type II membrane protein</topology>
    </subcellularLocation>
</comment>
<evidence type="ECO:0000256" key="15">
    <source>
        <dbReference type="ARBA" id="ARBA00041260"/>
    </source>
</evidence>
<evidence type="ECO:0000256" key="4">
    <source>
        <dbReference type="ARBA" id="ARBA00022692"/>
    </source>
</evidence>